<feature type="transmembrane region" description="Helical" evidence="10">
    <location>
        <begin position="145"/>
        <end position="165"/>
    </location>
</feature>
<evidence type="ECO:0000256" key="10">
    <source>
        <dbReference type="SAM" id="Phobius"/>
    </source>
</evidence>
<dbReference type="PANTHER" id="PTHR24229">
    <property type="entry name" value="NEUROPEPTIDES RECEPTOR"/>
    <property type="match status" value="1"/>
</dbReference>
<evidence type="ECO:0000256" key="5">
    <source>
        <dbReference type="ARBA" id="ARBA00022989"/>
    </source>
</evidence>
<dbReference type="PRINTS" id="PR00237">
    <property type="entry name" value="GPCRRHODOPSN"/>
</dbReference>
<keyword evidence="4 10" id="KW-0812">Transmembrane</keyword>
<dbReference type="PANTHER" id="PTHR24229:SF40">
    <property type="entry name" value="ALLATOSTATIN C RECEPTOR 1-RELATED"/>
    <property type="match status" value="1"/>
</dbReference>
<keyword evidence="13" id="KW-1185">Reference proteome</keyword>
<dbReference type="SUPFAM" id="SSF81321">
    <property type="entry name" value="Family A G protein-coupled receptor-like"/>
    <property type="match status" value="1"/>
</dbReference>
<dbReference type="GO" id="GO:0004930">
    <property type="term" value="F:G protein-coupled receptor activity"/>
    <property type="evidence" value="ECO:0007669"/>
    <property type="project" value="UniProtKB-KW"/>
</dbReference>
<evidence type="ECO:0000256" key="8">
    <source>
        <dbReference type="ARBA" id="ARBA00023170"/>
    </source>
</evidence>
<keyword evidence="8" id="KW-0675">Receptor</keyword>
<sequence>MEYDEYNYYNYTETWEEEDYYHSPPLLRTVLFSLVTAIALLANVFLLVVLCSAPSHFNITSNVIFLQRAIANLFSSTAMVFFTAAPAAPVIMVSGTCITFSVLLHVGSVASNVLLMAFTVDNYVAERPQQYTHLLRLKTIRMATALAWVLSAAAGIAAIIFTTMLGRGCFLGPFFSLSNFHIKAIEVFVMYLVPLIVTWVLVSVALRSSSNSFSAETTEQGEKGSNRSLMLALTSTFTVTHGLYWIYDITLYYLGYFDGWLITFYYFILTLPTMCDALSPILVIYLTENLRQKVAGWLSSRRRSTSLPLGELFIEVYNITTSDNCSVHVRVELRAVEKHKGTDFLGMLKENCKNNR</sequence>
<evidence type="ECO:0000313" key="12">
    <source>
        <dbReference type="EMBL" id="MPC61294.1"/>
    </source>
</evidence>
<dbReference type="PROSITE" id="PS50262">
    <property type="entry name" value="G_PROTEIN_RECEP_F1_2"/>
    <property type="match status" value="1"/>
</dbReference>
<feature type="transmembrane region" description="Helical" evidence="10">
    <location>
        <begin position="228"/>
        <end position="247"/>
    </location>
</feature>
<evidence type="ECO:0000256" key="1">
    <source>
        <dbReference type="ARBA" id="ARBA00004651"/>
    </source>
</evidence>
<keyword evidence="5 10" id="KW-1133">Transmembrane helix</keyword>
<dbReference type="Proteomes" id="UP000324222">
    <property type="component" value="Unassembled WGS sequence"/>
</dbReference>
<feature type="transmembrane region" description="Helical" evidence="10">
    <location>
        <begin position="98"/>
        <end position="124"/>
    </location>
</feature>
<evidence type="ECO:0000256" key="2">
    <source>
        <dbReference type="ARBA" id="ARBA00010663"/>
    </source>
</evidence>
<evidence type="ECO:0000256" key="7">
    <source>
        <dbReference type="ARBA" id="ARBA00023136"/>
    </source>
</evidence>
<keyword evidence="3" id="KW-1003">Cell membrane</keyword>
<reference evidence="12 13" key="1">
    <citation type="submission" date="2019-05" db="EMBL/GenBank/DDBJ databases">
        <title>Another draft genome of Portunus trituberculatus and its Hox gene families provides insights of decapod evolution.</title>
        <authorList>
            <person name="Jeong J.-H."/>
            <person name="Song I."/>
            <person name="Kim S."/>
            <person name="Choi T."/>
            <person name="Kim D."/>
            <person name="Ryu S."/>
            <person name="Kim W."/>
        </authorList>
    </citation>
    <scope>NUCLEOTIDE SEQUENCE [LARGE SCALE GENOMIC DNA]</scope>
    <source>
        <tissue evidence="12">Muscle</tissue>
    </source>
</reference>
<dbReference type="InterPro" id="IPR017452">
    <property type="entry name" value="GPCR_Rhodpsn_7TM"/>
</dbReference>
<protein>
    <recommendedName>
        <fullName evidence="11">G-protein coupled receptors family 1 profile domain-containing protein</fullName>
    </recommendedName>
</protein>
<evidence type="ECO:0000256" key="3">
    <source>
        <dbReference type="ARBA" id="ARBA00022475"/>
    </source>
</evidence>
<evidence type="ECO:0000259" key="11">
    <source>
        <dbReference type="PROSITE" id="PS50262"/>
    </source>
</evidence>
<comment type="subcellular location">
    <subcellularLocation>
        <location evidence="1">Cell membrane</location>
        <topology evidence="1">Multi-pass membrane protein</topology>
    </subcellularLocation>
</comment>
<dbReference type="CDD" id="cd00637">
    <property type="entry name" value="7tm_classA_rhodopsin-like"/>
    <property type="match status" value="1"/>
</dbReference>
<evidence type="ECO:0000256" key="9">
    <source>
        <dbReference type="ARBA" id="ARBA00023224"/>
    </source>
</evidence>
<feature type="transmembrane region" description="Helical" evidence="10">
    <location>
        <begin position="259"/>
        <end position="286"/>
    </location>
</feature>
<name>A0A5B7GXI0_PORTR</name>
<dbReference type="InterPro" id="IPR000276">
    <property type="entry name" value="GPCR_Rhodpsn"/>
</dbReference>
<feature type="transmembrane region" description="Helical" evidence="10">
    <location>
        <begin position="70"/>
        <end position="92"/>
    </location>
</feature>
<evidence type="ECO:0000313" key="13">
    <source>
        <dbReference type="Proteomes" id="UP000324222"/>
    </source>
</evidence>
<dbReference type="GO" id="GO:0042923">
    <property type="term" value="F:neuropeptide binding"/>
    <property type="evidence" value="ECO:0007669"/>
    <property type="project" value="TreeGrafter"/>
</dbReference>
<dbReference type="GO" id="GO:0005886">
    <property type="term" value="C:plasma membrane"/>
    <property type="evidence" value="ECO:0007669"/>
    <property type="project" value="UniProtKB-SubCell"/>
</dbReference>
<proteinExistence type="inferred from homology"/>
<keyword evidence="9" id="KW-0807">Transducer</keyword>
<feature type="transmembrane region" description="Helical" evidence="10">
    <location>
        <begin position="30"/>
        <end position="50"/>
    </location>
</feature>
<feature type="domain" description="G-protein coupled receptors family 1 profile" evidence="11">
    <location>
        <begin position="42"/>
        <end position="283"/>
    </location>
</feature>
<dbReference type="GO" id="GO:0007218">
    <property type="term" value="P:neuropeptide signaling pathway"/>
    <property type="evidence" value="ECO:0007669"/>
    <property type="project" value="TreeGrafter"/>
</dbReference>
<dbReference type="AlphaFoldDB" id="A0A5B7GXI0"/>
<keyword evidence="7 10" id="KW-0472">Membrane</keyword>
<gene>
    <name evidence="12" type="ORF">E2C01_055363</name>
</gene>
<evidence type="ECO:0000256" key="6">
    <source>
        <dbReference type="ARBA" id="ARBA00023040"/>
    </source>
</evidence>
<evidence type="ECO:0000256" key="4">
    <source>
        <dbReference type="ARBA" id="ARBA00022692"/>
    </source>
</evidence>
<dbReference type="OrthoDB" id="10251242at2759"/>
<organism evidence="12 13">
    <name type="scientific">Portunus trituberculatus</name>
    <name type="common">Swimming crab</name>
    <name type="synonym">Neptunus trituberculatus</name>
    <dbReference type="NCBI Taxonomy" id="210409"/>
    <lineage>
        <taxon>Eukaryota</taxon>
        <taxon>Metazoa</taxon>
        <taxon>Ecdysozoa</taxon>
        <taxon>Arthropoda</taxon>
        <taxon>Crustacea</taxon>
        <taxon>Multicrustacea</taxon>
        <taxon>Malacostraca</taxon>
        <taxon>Eumalacostraca</taxon>
        <taxon>Eucarida</taxon>
        <taxon>Decapoda</taxon>
        <taxon>Pleocyemata</taxon>
        <taxon>Brachyura</taxon>
        <taxon>Eubrachyura</taxon>
        <taxon>Portunoidea</taxon>
        <taxon>Portunidae</taxon>
        <taxon>Portuninae</taxon>
        <taxon>Portunus</taxon>
    </lineage>
</organism>
<feature type="transmembrane region" description="Helical" evidence="10">
    <location>
        <begin position="185"/>
        <end position="207"/>
    </location>
</feature>
<dbReference type="Gene3D" id="1.20.1070.10">
    <property type="entry name" value="Rhodopsin 7-helix transmembrane proteins"/>
    <property type="match status" value="1"/>
</dbReference>
<comment type="caution">
    <text evidence="12">The sequence shown here is derived from an EMBL/GenBank/DDBJ whole genome shotgun (WGS) entry which is preliminary data.</text>
</comment>
<comment type="similarity">
    <text evidence="2">Belongs to the G-protein coupled receptor 1 family.</text>
</comment>
<keyword evidence="6" id="KW-0297">G-protein coupled receptor</keyword>
<accession>A0A5B7GXI0</accession>
<dbReference type="GO" id="GO:0043005">
    <property type="term" value="C:neuron projection"/>
    <property type="evidence" value="ECO:0007669"/>
    <property type="project" value="TreeGrafter"/>
</dbReference>
<dbReference type="EMBL" id="VSRR010018378">
    <property type="protein sequence ID" value="MPC61294.1"/>
    <property type="molecule type" value="Genomic_DNA"/>
</dbReference>